<feature type="region of interest" description="Disordered" evidence="1">
    <location>
        <begin position="180"/>
        <end position="327"/>
    </location>
</feature>
<accession>A0A197JUX4</accession>
<dbReference type="EMBL" id="KV442046">
    <property type="protein sequence ID" value="OAQ28778.1"/>
    <property type="molecule type" value="Genomic_DNA"/>
</dbReference>
<feature type="compositionally biased region" description="Low complexity" evidence="1">
    <location>
        <begin position="259"/>
        <end position="300"/>
    </location>
</feature>
<feature type="compositionally biased region" description="Polar residues" evidence="1">
    <location>
        <begin position="115"/>
        <end position="134"/>
    </location>
</feature>
<keyword evidence="4" id="KW-1185">Reference proteome</keyword>
<feature type="region of interest" description="Disordered" evidence="1">
    <location>
        <begin position="350"/>
        <end position="396"/>
    </location>
</feature>
<organism evidence="3 4">
    <name type="scientific">Linnemannia elongata AG-77</name>
    <dbReference type="NCBI Taxonomy" id="1314771"/>
    <lineage>
        <taxon>Eukaryota</taxon>
        <taxon>Fungi</taxon>
        <taxon>Fungi incertae sedis</taxon>
        <taxon>Mucoromycota</taxon>
        <taxon>Mortierellomycotina</taxon>
        <taxon>Mortierellomycetes</taxon>
        <taxon>Mortierellales</taxon>
        <taxon>Mortierellaceae</taxon>
        <taxon>Linnemannia</taxon>
    </lineage>
</organism>
<feature type="compositionally biased region" description="Low complexity" evidence="1">
    <location>
        <begin position="898"/>
        <end position="925"/>
    </location>
</feature>
<evidence type="ECO:0000313" key="3">
    <source>
        <dbReference type="EMBL" id="OAQ28778.1"/>
    </source>
</evidence>
<evidence type="ECO:0000256" key="1">
    <source>
        <dbReference type="SAM" id="MobiDB-lite"/>
    </source>
</evidence>
<feature type="region of interest" description="Disordered" evidence="1">
    <location>
        <begin position="62"/>
        <end position="147"/>
    </location>
</feature>
<feature type="region of interest" description="Disordered" evidence="1">
    <location>
        <begin position="711"/>
        <end position="740"/>
    </location>
</feature>
<feature type="domain" description="BTB" evidence="2">
    <location>
        <begin position="644"/>
        <end position="792"/>
    </location>
</feature>
<proteinExistence type="predicted"/>
<dbReference type="OrthoDB" id="2419478at2759"/>
<feature type="compositionally biased region" description="Low complexity" evidence="1">
    <location>
        <begin position="804"/>
        <end position="814"/>
    </location>
</feature>
<feature type="compositionally biased region" description="Low complexity" evidence="1">
    <location>
        <begin position="214"/>
        <end position="236"/>
    </location>
</feature>
<feature type="region of interest" description="Disordered" evidence="1">
    <location>
        <begin position="1"/>
        <end position="44"/>
    </location>
</feature>
<feature type="region of interest" description="Disordered" evidence="1">
    <location>
        <begin position="862"/>
        <end position="925"/>
    </location>
</feature>
<feature type="region of interest" description="Disordered" evidence="1">
    <location>
        <begin position="795"/>
        <end position="814"/>
    </location>
</feature>
<name>A0A197JUX4_9FUNG</name>
<gene>
    <name evidence="3" type="ORF">K457DRAFT_19950</name>
</gene>
<evidence type="ECO:0000313" key="4">
    <source>
        <dbReference type="Proteomes" id="UP000078512"/>
    </source>
</evidence>
<dbReference type="InterPro" id="IPR011333">
    <property type="entry name" value="SKP1/BTB/POZ_sf"/>
</dbReference>
<dbReference type="Proteomes" id="UP000078512">
    <property type="component" value="Unassembled WGS sequence"/>
</dbReference>
<protein>
    <recommendedName>
        <fullName evidence="2">BTB domain-containing protein</fullName>
    </recommendedName>
</protein>
<feature type="compositionally biased region" description="Low complexity" evidence="1">
    <location>
        <begin position="180"/>
        <end position="189"/>
    </location>
</feature>
<feature type="compositionally biased region" description="Low complexity" evidence="1">
    <location>
        <begin position="724"/>
        <end position="737"/>
    </location>
</feature>
<dbReference type="PROSITE" id="PS50097">
    <property type="entry name" value="BTB"/>
    <property type="match status" value="1"/>
</dbReference>
<dbReference type="CDD" id="cd18186">
    <property type="entry name" value="BTB_POZ_ZBTB_KLHL-like"/>
    <property type="match status" value="1"/>
</dbReference>
<dbReference type="Gene3D" id="3.30.710.10">
    <property type="entry name" value="Potassium Channel Kv1.1, Chain A"/>
    <property type="match status" value="1"/>
</dbReference>
<feature type="compositionally biased region" description="Low complexity" evidence="1">
    <location>
        <begin position="862"/>
        <end position="880"/>
    </location>
</feature>
<dbReference type="AlphaFoldDB" id="A0A197JUX4"/>
<feature type="compositionally biased region" description="Low complexity" evidence="1">
    <location>
        <begin position="13"/>
        <end position="44"/>
    </location>
</feature>
<dbReference type="PANTHER" id="PTHR24413">
    <property type="entry name" value="SPECKLE-TYPE POZ PROTEIN"/>
    <property type="match status" value="1"/>
</dbReference>
<evidence type="ECO:0000259" key="2">
    <source>
        <dbReference type="PROSITE" id="PS50097"/>
    </source>
</evidence>
<feature type="compositionally biased region" description="Low complexity" evidence="1">
    <location>
        <begin position="75"/>
        <end position="108"/>
    </location>
</feature>
<sequence length="1048" mass="114094">MDNDSNQEETLIQRHQQQQEQQRQQLQQQQHPQQQQRQHPQLQQQHFRFDPRLGHHQGHNQILTSAFHPPPPFPQQHQSSSGIPPGQRQQHQQHPYGPFSMSTSSSSSVDPHSEQFMSSSSRNGTFTVQQQQYPTGPRGGRVAQGPTEEIFGFGGGGGMSAEAREQEAEALAIHRQYQQRLLQEQQQRQSSPSTPATPRFPATHPFQSQAPNIPHWQRQQQLQQPPQHVWHVQPSQYQTSSQQDQRGPVGMPSTPFLAPTEPTTTTGPRGSSPRLSSPTSGRLVSAGSSSSSFLSSHSRGGPVGFGRVNPYPPPQLTHRSQGHQYHRQSGPMINVDALPNLNPDPALRRHEHLQQQQQQQQLNQRDIPPPLLTSSRLQAGRAPFNSPPARLTPPPPPAYNFGGIGSGVAGNRDCSGYDSACPHEPRPIEMDLPAQAPISIYGPRNSGGVMGDDGGAGGDLEMDYILEEEEQGLPPIEVTLNVDIPKSSRPPTEGVPSTTVLNVNPSWHVVFVETIQQQRIRTSIRIQFCPSSSTTRLIEHRSKVRRLQTIQVIGYASRRVELSRRIQGQTLLNRGGLIIHLDPASITFNEASYGFTLSLTSFEMDQLSRTRNSRPDIPLPLARQQNSAYCRRNLKEMYYDIISKDVAITLRPSGEVFYAHSVVLESHSYFRALIEQQNQSSQGSSMAAAGQDVEGEGAGMMAVETESVVDEEGYAQPLRPPPQQRSSNGQGSSRYSHSGGGPFCTGGGGISLGLASQDRSRAKIMIEVNDTSPTVFRAVLHFMYMGHVPVTGVFANQTPPPQPQQAAASSVTTAQDAGSVPMSATAFAMTTATGVGSGSGSAGMTGLEVLTAAATLAATEAASGTSSSSISGPSAALGASTMDQPMGPPPSPLTPIVTSAAAPTLTPGTTTTTDNANENSNDNAPAIATTAAPSVTATTTIIGEFPWREVYEIATRYQLSGLMHLSKVALLSRLDVDRAIRELFEWAYHHKPLIPAYVSFLIERVDATVLNGRRSILWPYHDLCPAYDEIMMDFMRLLSERKNASTLI</sequence>
<dbReference type="SUPFAM" id="SSF54695">
    <property type="entry name" value="POZ domain"/>
    <property type="match status" value="1"/>
</dbReference>
<dbReference type="InterPro" id="IPR000210">
    <property type="entry name" value="BTB/POZ_dom"/>
</dbReference>
<reference evidence="3 4" key="1">
    <citation type="submission" date="2016-05" db="EMBL/GenBank/DDBJ databases">
        <title>Genome sequencing reveals origins of a unique bacterial endosymbiosis in the earliest lineages of terrestrial Fungi.</title>
        <authorList>
            <consortium name="DOE Joint Genome Institute"/>
            <person name="Uehling J."/>
            <person name="Gryganskyi A."/>
            <person name="Hameed K."/>
            <person name="Tschaplinski T."/>
            <person name="Misztal P."/>
            <person name="Wu S."/>
            <person name="Desiro A."/>
            <person name="Vande Pol N."/>
            <person name="Du Z.-Y."/>
            <person name="Zienkiewicz A."/>
            <person name="Zienkiewicz K."/>
            <person name="Morin E."/>
            <person name="Tisserant E."/>
            <person name="Splivallo R."/>
            <person name="Hainaut M."/>
            <person name="Henrissat B."/>
            <person name="Ohm R."/>
            <person name="Kuo A."/>
            <person name="Yan J."/>
            <person name="Lipzen A."/>
            <person name="Nolan M."/>
            <person name="Labutti K."/>
            <person name="Barry K."/>
            <person name="Goldstein A."/>
            <person name="Labbe J."/>
            <person name="Schadt C."/>
            <person name="Tuskan G."/>
            <person name="Grigoriev I."/>
            <person name="Martin F."/>
            <person name="Vilgalys R."/>
            <person name="Bonito G."/>
        </authorList>
    </citation>
    <scope>NUCLEOTIDE SEQUENCE [LARGE SCALE GENOMIC DNA]</scope>
    <source>
        <strain evidence="3 4">AG-77</strain>
    </source>
</reference>